<proteinExistence type="predicted"/>
<dbReference type="AlphaFoldDB" id="A0A226BX84"/>
<sequence length="118" mass="13513">MAFNIINRYTVVTLNTQNKLAEEKDINFVFAFKDDITEWDISSWDLNTIVANLLNNTFKAVLNNNDRYVGLEFKNHNNNKMIIVSNNGSKISKKQKTKIFDQGYSTKGSGRGYGLQKI</sequence>
<reference evidence="2 3" key="1">
    <citation type="submission" date="2017-06" db="EMBL/GenBank/DDBJ databases">
        <title>Draft Genome Sequence of Natranaerobius trueperi halophilic, alkalithermophilic bacteria from soda lakes.</title>
        <authorList>
            <person name="Zhao B."/>
        </authorList>
    </citation>
    <scope>NUCLEOTIDE SEQUENCE [LARGE SCALE GENOMIC DNA]</scope>
    <source>
        <strain evidence="2 3">DSM 18760</strain>
    </source>
</reference>
<dbReference type="OrthoDB" id="1677679at2"/>
<dbReference type="InterPro" id="IPR036890">
    <property type="entry name" value="HATPase_C_sf"/>
</dbReference>
<evidence type="ECO:0000259" key="1">
    <source>
        <dbReference type="Pfam" id="PF02518"/>
    </source>
</evidence>
<feature type="domain" description="Histidine kinase/HSP90-like ATPase" evidence="1">
    <location>
        <begin position="45"/>
        <end position="115"/>
    </location>
</feature>
<gene>
    <name evidence="2" type="ORF">CDO51_08805</name>
</gene>
<dbReference type="Pfam" id="PF02518">
    <property type="entry name" value="HATPase_c"/>
    <property type="match status" value="1"/>
</dbReference>
<dbReference type="RefSeq" id="WP_089023911.1">
    <property type="nucleotide sequence ID" value="NZ_NIQC01000019.1"/>
</dbReference>
<dbReference type="PANTHER" id="PTHR40448">
    <property type="entry name" value="TWO-COMPONENT SENSOR HISTIDINE KINASE"/>
    <property type="match status" value="1"/>
</dbReference>
<organism evidence="2 3">
    <name type="scientific">Natranaerobius trueperi</name>
    <dbReference type="NCBI Taxonomy" id="759412"/>
    <lineage>
        <taxon>Bacteria</taxon>
        <taxon>Bacillati</taxon>
        <taxon>Bacillota</taxon>
        <taxon>Clostridia</taxon>
        <taxon>Natranaerobiales</taxon>
        <taxon>Natranaerobiaceae</taxon>
        <taxon>Natranaerobius</taxon>
    </lineage>
</organism>
<dbReference type="PANTHER" id="PTHR40448:SF1">
    <property type="entry name" value="TWO-COMPONENT SENSOR HISTIDINE KINASE"/>
    <property type="match status" value="1"/>
</dbReference>
<dbReference type="Proteomes" id="UP000214588">
    <property type="component" value="Unassembled WGS sequence"/>
</dbReference>
<evidence type="ECO:0000313" key="2">
    <source>
        <dbReference type="EMBL" id="OWZ83392.1"/>
    </source>
</evidence>
<dbReference type="GO" id="GO:0042802">
    <property type="term" value="F:identical protein binding"/>
    <property type="evidence" value="ECO:0007669"/>
    <property type="project" value="TreeGrafter"/>
</dbReference>
<dbReference type="InterPro" id="IPR003594">
    <property type="entry name" value="HATPase_dom"/>
</dbReference>
<evidence type="ECO:0000313" key="3">
    <source>
        <dbReference type="Proteomes" id="UP000214588"/>
    </source>
</evidence>
<accession>A0A226BX84</accession>
<name>A0A226BX84_9FIRM</name>
<dbReference type="SUPFAM" id="SSF55874">
    <property type="entry name" value="ATPase domain of HSP90 chaperone/DNA topoisomerase II/histidine kinase"/>
    <property type="match status" value="1"/>
</dbReference>
<dbReference type="Gene3D" id="3.30.565.10">
    <property type="entry name" value="Histidine kinase-like ATPase, C-terminal domain"/>
    <property type="match status" value="1"/>
</dbReference>
<dbReference type="EMBL" id="NIQC01000019">
    <property type="protein sequence ID" value="OWZ83392.1"/>
    <property type="molecule type" value="Genomic_DNA"/>
</dbReference>
<keyword evidence="3" id="KW-1185">Reference proteome</keyword>
<protein>
    <recommendedName>
        <fullName evidence="1">Histidine kinase/HSP90-like ATPase domain-containing protein</fullName>
    </recommendedName>
</protein>
<comment type="caution">
    <text evidence="2">The sequence shown here is derived from an EMBL/GenBank/DDBJ whole genome shotgun (WGS) entry which is preliminary data.</text>
</comment>